<organism evidence="4 5">
    <name type="scientific">Smittium mucronatum</name>
    <dbReference type="NCBI Taxonomy" id="133383"/>
    <lineage>
        <taxon>Eukaryota</taxon>
        <taxon>Fungi</taxon>
        <taxon>Fungi incertae sedis</taxon>
        <taxon>Zoopagomycota</taxon>
        <taxon>Kickxellomycotina</taxon>
        <taxon>Harpellomycetes</taxon>
        <taxon>Harpellales</taxon>
        <taxon>Legeriomycetaceae</taxon>
        <taxon>Smittium</taxon>
    </lineage>
</organism>
<evidence type="ECO:0000313" key="4">
    <source>
        <dbReference type="EMBL" id="OLY80585.1"/>
    </source>
</evidence>
<dbReference type="InterPro" id="IPR008493">
    <property type="entry name" value="Hikeshi-like_N"/>
</dbReference>
<keyword evidence="5" id="KW-1185">Reference proteome</keyword>
<reference evidence="4 5" key="1">
    <citation type="journal article" date="2016" name="Mol. Biol. Evol.">
        <title>Genome-Wide Survey of Gut Fungi (Harpellales) Reveals the First Horizontally Transferred Ubiquitin Gene from a Mosquito Host.</title>
        <authorList>
            <person name="Wang Y."/>
            <person name="White M.M."/>
            <person name="Kvist S."/>
            <person name="Moncalvo J.M."/>
        </authorList>
    </citation>
    <scope>NUCLEOTIDE SEQUENCE [LARGE SCALE GENOMIC DNA]</scope>
    <source>
        <strain evidence="4 5">ALG-7-W6</strain>
    </source>
</reference>
<evidence type="ECO:0000256" key="1">
    <source>
        <dbReference type="ARBA" id="ARBA00006623"/>
    </source>
</evidence>
<gene>
    <name evidence="4" type="ORF">AYI68_g5316</name>
</gene>
<dbReference type="GO" id="GO:0061608">
    <property type="term" value="F:nuclear import signal receptor activity"/>
    <property type="evidence" value="ECO:0007669"/>
    <property type="project" value="TreeGrafter"/>
</dbReference>
<dbReference type="AlphaFoldDB" id="A0A1R0GUM5"/>
<dbReference type="Proteomes" id="UP000187455">
    <property type="component" value="Unassembled WGS sequence"/>
</dbReference>
<dbReference type="OrthoDB" id="10248398at2759"/>
<proteinExistence type="inferred from homology"/>
<dbReference type="Pfam" id="PF21057">
    <property type="entry name" value="Hikeshi-like_C"/>
    <property type="match status" value="1"/>
</dbReference>
<dbReference type="GO" id="GO:0005829">
    <property type="term" value="C:cytosol"/>
    <property type="evidence" value="ECO:0007669"/>
    <property type="project" value="TreeGrafter"/>
</dbReference>
<dbReference type="STRING" id="133383.A0A1R0GUM5"/>
<protein>
    <submittedName>
        <fullName evidence="4">Protein OPI10-like protein</fullName>
    </submittedName>
</protein>
<comment type="caution">
    <text evidence="4">The sequence shown here is derived from an EMBL/GenBank/DDBJ whole genome shotgun (WGS) entry which is preliminary data.</text>
</comment>
<evidence type="ECO:0000259" key="2">
    <source>
        <dbReference type="Pfam" id="PF05603"/>
    </source>
</evidence>
<dbReference type="InterPro" id="IPR031318">
    <property type="entry name" value="OPI10"/>
</dbReference>
<evidence type="ECO:0000313" key="5">
    <source>
        <dbReference type="Proteomes" id="UP000187455"/>
    </source>
</evidence>
<dbReference type="EMBL" id="LSSL01003350">
    <property type="protein sequence ID" value="OLY80585.1"/>
    <property type="molecule type" value="Genomic_DNA"/>
</dbReference>
<feature type="domain" description="Hikeshi-like N-terminal" evidence="2">
    <location>
        <begin position="5"/>
        <end position="113"/>
    </location>
</feature>
<dbReference type="InterPro" id="IPR048364">
    <property type="entry name" value="Hikeshi-like_C"/>
</dbReference>
<feature type="domain" description="Hikeshi-like C-terminal" evidence="3">
    <location>
        <begin position="131"/>
        <end position="186"/>
    </location>
</feature>
<name>A0A1R0GUM5_9FUNG</name>
<dbReference type="GO" id="GO:0005634">
    <property type="term" value="C:nucleus"/>
    <property type="evidence" value="ECO:0007669"/>
    <property type="project" value="TreeGrafter"/>
</dbReference>
<dbReference type="PANTHER" id="PTHR12925:SF0">
    <property type="entry name" value="PROTEIN HIKESHI"/>
    <property type="match status" value="1"/>
</dbReference>
<dbReference type="GO" id="GO:0006606">
    <property type="term" value="P:protein import into nucleus"/>
    <property type="evidence" value="ECO:0007669"/>
    <property type="project" value="TreeGrafter"/>
</dbReference>
<sequence length="189" mass="20821">MFGCIVAGRLIQTNLEQVGEHQYVFKLENSESINHIVVFLLGTIPFNPGFAATVHFKWPGKDWLCLGILSNEKPSAIFKLKSSIPLNSGPNILSELGISIEPISSVEATYNSLNSGLVLSKTTPILAENNAMSMLQSLYDYCMSFVTKMTPNMSIIGAPTYNQDSAVIPVKAIEDWYKVYTNKIKRGAL</sequence>
<accession>A0A1R0GUM5</accession>
<dbReference type="PANTHER" id="PTHR12925">
    <property type="entry name" value="HIKESHI FAMILY MEMBER"/>
    <property type="match status" value="1"/>
</dbReference>
<comment type="similarity">
    <text evidence="1">Belongs to the OPI10 family.</text>
</comment>
<dbReference type="Pfam" id="PF05603">
    <property type="entry name" value="Hikeshi-like_N"/>
    <property type="match status" value="1"/>
</dbReference>
<evidence type="ECO:0000259" key="3">
    <source>
        <dbReference type="Pfam" id="PF21057"/>
    </source>
</evidence>